<dbReference type="GO" id="GO:0005576">
    <property type="term" value="C:extracellular region"/>
    <property type="evidence" value="ECO:0007669"/>
    <property type="project" value="TreeGrafter"/>
</dbReference>
<dbReference type="Pfam" id="PF02470">
    <property type="entry name" value="MlaD"/>
    <property type="match status" value="1"/>
</dbReference>
<organism evidence="3 4">
    <name type="scientific">Actinomadura meyerae</name>
    <dbReference type="NCBI Taxonomy" id="240840"/>
    <lineage>
        <taxon>Bacteria</taxon>
        <taxon>Bacillati</taxon>
        <taxon>Actinomycetota</taxon>
        <taxon>Actinomycetes</taxon>
        <taxon>Streptosporangiales</taxon>
        <taxon>Thermomonosporaceae</taxon>
        <taxon>Actinomadura</taxon>
    </lineage>
</organism>
<feature type="domain" description="Mammalian cell entry C-terminal" evidence="2">
    <location>
        <begin position="147"/>
        <end position="293"/>
    </location>
</feature>
<protein>
    <submittedName>
        <fullName evidence="3">Virulence factor Mce family protein</fullName>
    </submittedName>
</protein>
<sequence>MGRITVGGRPPTPPGKGRVITVGGRPPTPPGKGRVKGIAIALGLTLTASLGGCSLTPSAGGERTMVVYVPKARSFYPESKVKVMGADVGLVDKVENQGDKVKVTFHVRSDVPLPKGVQASIVPLNLIGERNLVLHPAWRPGQAKETANVIPIERTHVPVEVDDALSSFTNLANALDPTKMQTALGTAADTVKGNGREFNATLEQSARLIENVAGQDKELIEVAENLDRLAGVVRNREQVLGTIIRDFGTASQVLSSERGELQQLIGGILELAKNGDRLVQKYKGNLPYDLAVLTRAALVLKGNAKQIGQLLHVLPGIGDALIGGYNPKNKSVQIRFATDAFLRTWLKGLMNSDDVGCPLPKPHSNCPWDGGN</sequence>
<reference evidence="3 4" key="1">
    <citation type="submission" date="2017-06" db="EMBL/GenBank/DDBJ databases">
        <authorList>
            <person name="Kim H.J."/>
            <person name="Triplett B.A."/>
        </authorList>
    </citation>
    <scope>NUCLEOTIDE SEQUENCE [LARGE SCALE GENOMIC DNA]</scope>
    <source>
        <strain evidence="3 4">DSM 44715</strain>
    </source>
</reference>
<proteinExistence type="predicted"/>
<evidence type="ECO:0000259" key="2">
    <source>
        <dbReference type="Pfam" id="PF11887"/>
    </source>
</evidence>
<dbReference type="OrthoDB" id="3511513at2"/>
<keyword evidence="4" id="KW-1185">Reference proteome</keyword>
<evidence type="ECO:0000313" key="4">
    <source>
        <dbReference type="Proteomes" id="UP000198318"/>
    </source>
</evidence>
<dbReference type="PANTHER" id="PTHR33371:SF4">
    <property type="entry name" value="INTERMEMBRANE PHOSPHOLIPID TRANSPORT SYSTEM BINDING PROTEIN MLAD"/>
    <property type="match status" value="1"/>
</dbReference>
<name>A0A239I9J7_9ACTN</name>
<evidence type="ECO:0000313" key="3">
    <source>
        <dbReference type="EMBL" id="SNS90310.1"/>
    </source>
</evidence>
<dbReference type="Pfam" id="PF11887">
    <property type="entry name" value="Mce4_CUP1"/>
    <property type="match status" value="1"/>
</dbReference>
<dbReference type="PANTHER" id="PTHR33371">
    <property type="entry name" value="INTERMEMBRANE PHOSPHOLIPID TRANSPORT SYSTEM BINDING PROTEIN MLAD-RELATED"/>
    <property type="match status" value="1"/>
</dbReference>
<dbReference type="NCBIfam" id="TIGR00996">
    <property type="entry name" value="Mtu_fam_mce"/>
    <property type="match status" value="1"/>
</dbReference>
<dbReference type="InterPro" id="IPR003399">
    <property type="entry name" value="Mce/MlaD"/>
</dbReference>
<dbReference type="InterPro" id="IPR052336">
    <property type="entry name" value="MlaD_Phospholipid_Transporter"/>
</dbReference>
<dbReference type="Proteomes" id="UP000198318">
    <property type="component" value="Unassembled WGS sequence"/>
</dbReference>
<dbReference type="EMBL" id="FZOR01000012">
    <property type="protein sequence ID" value="SNS90310.1"/>
    <property type="molecule type" value="Genomic_DNA"/>
</dbReference>
<dbReference type="InterPro" id="IPR005693">
    <property type="entry name" value="Mce"/>
</dbReference>
<evidence type="ECO:0000259" key="1">
    <source>
        <dbReference type="Pfam" id="PF02470"/>
    </source>
</evidence>
<dbReference type="InterPro" id="IPR024516">
    <property type="entry name" value="Mce_C"/>
</dbReference>
<dbReference type="AlphaFoldDB" id="A0A239I9J7"/>
<accession>A0A239I9J7</accession>
<gene>
    <name evidence="3" type="ORF">SAMN05443665_101229</name>
</gene>
<feature type="domain" description="Mce/MlaD" evidence="1">
    <location>
        <begin position="63"/>
        <end position="136"/>
    </location>
</feature>